<dbReference type="OrthoDB" id="9806880at2"/>
<dbReference type="GO" id="GO:0006654">
    <property type="term" value="P:phosphatidic acid biosynthetic process"/>
    <property type="evidence" value="ECO:0007669"/>
    <property type="project" value="TreeGrafter"/>
</dbReference>
<evidence type="ECO:0000313" key="9">
    <source>
        <dbReference type="Proteomes" id="UP000005835"/>
    </source>
</evidence>
<dbReference type="Proteomes" id="UP000005835">
    <property type="component" value="Unassembled WGS sequence"/>
</dbReference>
<reference evidence="8 9" key="1">
    <citation type="submission" date="2012-05" db="EMBL/GenBank/DDBJ databases">
        <title>The Genome Sequence of Sutterella wadsworthensis 2_1_59BFAA.</title>
        <authorList>
            <consortium name="The Broad Institute Genome Sequencing Platform"/>
            <person name="Earl A."/>
            <person name="Ward D."/>
            <person name="Feldgarden M."/>
            <person name="Gevers D."/>
            <person name="Daigneault M."/>
            <person name="Strauss J."/>
            <person name="Allen-Vercoe E."/>
            <person name="Walker B."/>
            <person name="Young S.K."/>
            <person name="Zeng Q."/>
            <person name="Gargeya S."/>
            <person name="Fitzgerald M."/>
            <person name="Haas B."/>
            <person name="Abouelleil A."/>
            <person name="Alvarado L."/>
            <person name="Arachchi H.M."/>
            <person name="Berlin A.M."/>
            <person name="Chapman S.B."/>
            <person name="Goldberg J."/>
            <person name="Griggs A."/>
            <person name="Gujja S."/>
            <person name="Hansen M."/>
            <person name="Howarth C."/>
            <person name="Imamovic A."/>
            <person name="Larimer J."/>
            <person name="McCowen C."/>
            <person name="Montmayeur A."/>
            <person name="Murphy C."/>
            <person name="Neiman D."/>
            <person name="Pearson M."/>
            <person name="Priest M."/>
            <person name="Roberts A."/>
            <person name="Saif S."/>
            <person name="Shea T."/>
            <person name="Sisk P."/>
            <person name="Sykes S."/>
            <person name="Wortman J."/>
            <person name="Nusbaum C."/>
            <person name="Birren B."/>
        </authorList>
    </citation>
    <scope>NUCLEOTIDE SEQUENCE [LARGE SCALE GENOMIC DNA]</scope>
    <source>
        <strain evidence="8 9">2_1_59BFAA</strain>
    </source>
</reference>
<dbReference type="Pfam" id="PF01553">
    <property type="entry name" value="Acyltransferase"/>
    <property type="match status" value="1"/>
</dbReference>
<evidence type="ECO:0000313" key="8">
    <source>
        <dbReference type="EMBL" id="EKB31947.1"/>
    </source>
</evidence>
<dbReference type="CDD" id="cd07989">
    <property type="entry name" value="LPLAT_AGPAT-like"/>
    <property type="match status" value="1"/>
</dbReference>
<proteinExistence type="predicted"/>
<evidence type="ECO:0000259" key="7">
    <source>
        <dbReference type="SMART" id="SM00563"/>
    </source>
</evidence>
<keyword evidence="3 8" id="KW-0808">Transferase</keyword>
<dbReference type="PATRIC" id="fig|742823.3.peg.521"/>
<keyword evidence="6" id="KW-1133">Transmembrane helix</keyword>
<evidence type="ECO:0000256" key="6">
    <source>
        <dbReference type="SAM" id="Phobius"/>
    </source>
</evidence>
<dbReference type="GO" id="GO:0003841">
    <property type="term" value="F:1-acylglycerol-3-phosphate O-acyltransferase activity"/>
    <property type="evidence" value="ECO:0007669"/>
    <property type="project" value="TreeGrafter"/>
</dbReference>
<keyword evidence="2" id="KW-0444">Lipid biosynthesis</keyword>
<evidence type="ECO:0000256" key="2">
    <source>
        <dbReference type="ARBA" id="ARBA00022516"/>
    </source>
</evidence>
<comment type="caution">
    <text evidence="8">The sequence shown here is derived from an EMBL/GenBank/DDBJ whole genome shotgun (WGS) entry which is preliminary data.</text>
</comment>
<feature type="domain" description="Phospholipid/glycerol acyltransferase" evidence="7">
    <location>
        <begin position="78"/>
        <end position="190"/>
    </location>
</feature>
<keyword evidence="9" id="KW-1185">Reference proteome</keyword>
<evidence type="ECO:0000256" key="1">
    <source>
        <dbReference type="ARBA" id="ARBA00005189"/>
    </source>
</evidence>
<comment type="pathway">
    <text evidence="1">Lipid metabolism.</text>
</comment>
<dbReference type="PANTHER" id="PTHR10434:SF64">
    <property type="entry name" value="1-ACYL-SN-GLYCEROL-3-PHOSPHATE ACYLTRANSFERASE-RELATED"/>
    <property type="match status" value="1"/>
</dbReference>
<keyword evidence="4" id="KW-0443">Lipid metabolism</keyword>
<protein>
    <submittedName>
        <fullName evidence="8">1-acylglycerol-3-phosphate O-acyltransferase</fullName>
    </submittedName>
</protein>
<dbReference type="HOGENOM" id="CLU_027938_0_1_4"/>
<dbReference type="SUPFAM" id="SSF69593">
    <property type="entry name" value="Glycerol-3-phosphate (1)-acyltransferase"/>
    <property type="match status" value="1"/>
</dbReference>
<keyword evidence="6" id="KW-0812">Transmembrane</keyword>
<dbReference type="InterPro" id="IPR002123">
    <property type="entry name" value="Plipid/glycerol_acylTrfase"/>
</dbReference>
<evidence type="ECO:0000256" key="5">
    <source>
        <dbReference type="ARBA" id="ARBA00023315"/>
    </source>
</evidence>
<dbReference type="AlphaFoldDB" id="K1JW67"/>
<evidence type="ECO:0000256" key="4">
    <source>
        <dbReference type="ARBA" id="ARBA00023098"/>
    </source>
</evidence>
<name>K1JW67_9BURK</name>
<dbReference type="EMBL" id="ADMG01000016">
    <property type="protein sequence ID" value="EKB31947.1"/>
    <property type="molecule type" value="Genomic_DNA"/>
</dbReference>
<keyword evidence="6" id="KW-0472">Membrane</keyword>
<dbReference type="PANTHER" id="PTHR10434">
    <property type="entry name" value="1-ACYL-SN-GLYCEROL-3-PHOSPHATE ACYLTRANSFERASE"/>
    <property type="match status" value="1"/>
</dbReference>
<sequence length="283" mass="30555">MRYVIGCGRMAAVGIMILVILFILLVLFPLVGRKGRGRCVRRVCRVLMRVLGVRMTVRGAVPVAQSAECGVNGEGPGYMVCANHVSFIDIFILDAVLPCRFVAKKEIASWPVFGFIARGTGTLFIDRNRKRAVLEIADAMAGAINEGTNVLFFPEGTTGNGLELLPFHPNLFEAAVRSGAQILPVTLRYTLDGKPSGLVSYAGDVALFTVLKRILFTPGLDVEVTVLDPVSVDGKTRQALCLEASALMSGALGVSDVTAEREEARRRRLQAMSETKAEAEKTV</sequence>
<gene>
    <name evidence="8" type="ORF">HMPREF9465_00524</name>
</gene>
<accession>K1JW67</accession>
<dbReference type="RefSeq" id="WP_005433868.1">
    <property type="nucleotide sequence ID" value="NZ_JH815514.1"/>
</dbReference>
<dbReference type="STRING" id="742823.HMPREF9465_00524"/>
<evidence type="ECO:0000256" key="3">
    <source>
        <dbReference type="ARBA" id="ARBA00022679"/>
    </source>
</evidence>
<dbReference type="eggNOG" id="COG0204">
    <property type="taxonomic scope" value="Bacteria"/>
</dbReference>
<dbReference type="SMART" id="SM00563">
    <property type="entry name" value="PlsC"/>
    <property type="match status" value="1"/>
</dbReference>
<organism evidence="8 9">
    <name type="scientific">Sutterella wadsworthensis 2_1_59BFAA</name>
    <dbReference type="NCBI Taxonomy" id="742823"/>
    <lineage>
        <taxon>Bacteria</taxon>
        <taxon>Pseudomonadati</taxon>
        <taxon>Pseudomonadota</taxon>
        <taxon>Betaproteobacteria</taxon>
        <taxon>Burkholderiales</taxon>
        <taxon>Sutterellaceae</taxon>
        <taxon>Sutterella</taxon>
    </lineage>
</organism>
<feature type="transmembrane region" description="Helical" evidence="6">
    <location>
        <begin position="12"/>
        <end position="32"/>
    </location>
</feature>
<keyword evidence="5 8" id="KW-0012">Acyltransferase</keyword>